<comment type="caution">
    <text evidence="2">The sequence shown here is derived from an EMBL/GenBank/DDBJ whole genome shotgun (WGS) entry which is preliminary data.</text>
</comment>
<keyword evidence="3" id="KW-1185">Reference proteome</keyword>
<name>K0REA6_THAOC</name>
<dbReference type="AlphaFoldDB" id="K0REA6"/>
<organism evidence="2 3">
    <name type="scientific">Thalassiosira oceanica</name>
    <name type="common">Marine diatom</name>
    <dbReference type="NCBI Taxonomy" id="159749"/>
    <lineage>
        <taxon>Eukaryota</taxon>
        <taxon>Sar</taxon>
        <taxon>Stramenopiles</taxon>
        <taxon>Ochrophyta</taxon>
        <taxon>Bacillariophyta</taxon>
        <taxon>Coscinodiscophyceae</taxon>
        <taxon>Thalassiosirophycidae</taxon>
        <taxon>Thalassiosirales</taxon>
        <taxon>Thalassiosiraceae</taxon>
        <taxon>Thalassiosira</taxon>
    </lineage>
</organism>
<gene>
    <name evidence="2" type="ORF">THAOC_36568</name>
</gene>
<dbReference type="Proteomes" id="UP000266841">
    <property type="component" value="Unassembled WGS sequence"/>
</dbReference>
<evidence type="ECO:0000256" key="1">
    <source>
        <dbReference type="SAM" id="MobiDB-lite"/>
    </source>
</evidence>
<feature type="region of interest" description="Disordered" evidence="1">
    <location>
        <begin position="90"/>
        <end position="113"/>
    </location>
</feature>
<sequence length="259" mass="27102">MPVDLSDLWYDTTTPASRLAPADWNGVSGLCRPVSPVYSSLQAAVVPPRHGPAVREQAALPPAVPQVVEERPLVHRPSPTEARLAHLRRPPPLGERVLGPLPPPRAPDLDGLGVEPVERRVPRARHEVAVLEGEVVGEAAAALHGLGHVQAEAGGRAAHAEADCLLAVGAASTRRGAAVHARPHLPAVRPRPGTHRRDPALVAQGEEEAAVVRTEHLGRLGPGRRREESQPEGLPAPPPGPADPAADGRPSMSSTVGPS</sequence>
<feature type="compositionally biased region" description="Basic and acidic residues" evidence="1">
    <location>
        <begin position="213"/>
        <end position="229"/>
    </location>
</feature>
<reference evidence="2 3" key="1">
    <citation type="journal article" date="2012" name="Genome Biol.">
        <title>Genome and low-iron response of an oceanic diatom adapted to chronic iron limitation.</title>
        <authorList>
            <person name="Lommer M."/>
            <person name="Specht M."/>
            <person name="Roy A.S."/>
            <person name="Kraemer L."/>
            <person name="Andreson R."/>
            <person name="Gutowska M.A."/>
            <person name="Wolf J."/>
            <person name="Bergner S.V."/>
            <person name="Schilhabel M.B."/>
            <person name="Klostermeier U.C."/>
            <person name="Beiko R.G."/>
            <person name="Rosenstiel P."/>
            <person name="Hippler M."/>
            <person name="Laroche J."/>
        </authorList>
    </citation>
    <scope>NUCLEOTIDE SEQUENCE [LARGE SCALE GENOMIC DNA]</scope>
    <source>
        <strain evidence="2 3">CCMP1005</strain>
    </source>
</reference>
<evidence type="ECO:0000313" key="2">
    <source>
        <dbReference type="EMBL" id="EJK44862.1"/>
    </source>
</evidence>
<protein>
    <submittedName>
        <fullName evidence="2">Uncharacterized protein</fullName>
    </submittedName>
</protein>
<feature type="region of interest" description="Disordered" evidence="1">
    <location>
        <begin position="177"/>
        <end position="259"/>
    </location>
</feature>
<proteinExistence type="predicted"/>
<evidence type="ECO:0000313" key="3">
    <source>
        <dbReference type="Proteomes" id="UP000266841"/>
    </source>
</evidence>
<accession>K0REA6</accession>
<dbReference type="EMBL" id="AGNL01049126">
    <property type="protein sequence ID" value="EJK44862.1"/>
    <property type="molecule type" value="Genomic_DNA"/>
</dbReference>